<dbReference type="AlphaFoldDB" id="A0A3M7Q3W4"/>
<dbReference type="Proteomes" id="UP000276133">
    <property type="component" value="Unassembled WGS sequence"/>
</dbReference>
<evidence type="ECO:0000313" key="2">
    <source>
        <dbReference type="Proteomes" id="UP000276133"/>
    </source>
</evidence>
<comment type="caution">
    <text evidence="1">The sequence shown here is derived from an EMBL/GenBank/DDBJ whole genome shotgun (WGS) entry which is preliminary data.</text>
</comment>
<evidence type="ECO:0000313" key="1">
    <source>
        <dbReference type="EMBL" id="RNA06097.1"/>
    </source>
</evidence>
<reference evidence="1 2" key="1">
    <citation type="journal article" date="2018" name="Sci. Rep.">
        <title>Genomic signatures of local adaptation to the degree of environmental predictability in rotifers.</title>
        <authorList>
            <person name="Franch-Gras L."/>
            <person name="Hahn C."/>
            <person name="Garcia-Roger E.M."/>
            <person name="Carmona M.J."/>
            <person name="Serra M."/>
            <person name="Gomez A."/>
        </authorList>
    </citation>
    <scope>NUCLEOTIDE SEQUENCE [LARGE SCALE GENOMIC DNA]</scope>
    <source>
        <strain evidence="1">HYR1</strain>
    </source>
</reference>
<keyword evidence="2" id="KW-1185">Reference proteome</keyword>
<protein>
    <submittedName>
        <fullName evidence="1">Uncharacterized protein</fullName>
    </submittedName>
</protein>
<feature type="non-terminal residue" evidence="1">
    <location>
        <position position="1"/>
    </location>
</feature>
<accession>A0A3M7Q3W4</accession>
<name>A0A3M7Q3W4_BRAPC</name>
<dbReference type="EMBL" id="REGN01007492">
    <property type="protein sequence ID" value="RNA06097.1"/>
    <property type="molecule type" value="Genomic_DNA"/>
</dbReference>
<gene>
    <name evidence="1" type="ORF">BpHYR1_033640</name>
</gene>
<organism evidence="1 2">
    <name type="scientific">Brachionus plicatilis</name>
    <name type="common">Marine rotifer</name>
    <name type="synonym">Brachionus muelleri</name>
    <dbReference type="NCBI Taxonomy" id="10195"/>
    <lineage>
        <taxon>Eukaryota</taxon>
        <taxon>Metazoa</taxon>
        <taxon>Spiralia</taxon>
        <taxon>Gnathifera</taxon>
        <taxon>Rotifera</taxon>
        <taxon>Eurotatoria</taxon>
        <taxon>Monogononta</taxon>
        <taxon>Pseudotrocha</taxon>
        <taxon>Ploima</taxon>
        <taxon>Brachionidae</taxon>
        <taxon>Brachionus</taxon>
    </lineage>
</organism>
<proteinExistence type="predicted"/>
<sequence>DCQHYYYLSFWAAVLKRPVLNRRSRPFDGLKKTTGLPIRPSDEDRSELEQLNNLRKCDKPFFSRNNDSFSYRNITYSNPSSEILFLRSTLYSQLMKKDVLTKIVNKKISTESGFVFRSLFTSRKLTIPSVKINSLWSDRSKRDGLDRLNRPSV</sequence>